<feature type="compositionally biased region" description="Pro residues" evidence="1">
    <location>
        <begin position="386"/>
        <end position="402"/>
    </location>
</feature>
<feature type="region of interest" description="Disordered" evidence="1">
    <location>
        <begin position="382"/>
        <end position="414"/>
    </location>
</feature>
<gene>
    <name evidence="2" type="ORF">J1M35_11775</name>
</gene>
<dbReference type="EMBL" id="CP071796">
    <property type="protein sequence ID" value="QTD43827.1"/>
    <property type="molecule type" value="Genomic_DNA"/>
</dbReference>
<dbReference type="Proteomes" id="UP000663903">
    <property type="component" value="Chromosome"/>
</dbReference>
<dbReference type="PANTHER" id="PTHR32305">
    <property type="match status" value="1"/>
</dbReference>
<reference evidence="2" key="1">
    <citation type="submission" date="2021-03" db="EMBL/GenBank/DDBJ databases">
        <title>Ottowia sp. 27C isolated from the cloaca of a Giant Asian pond turtle (Heosemys grandis).</title>
        <authorList>
            <person name="Spergser J."/>
            <person name="Busse H.-J."/>
        </authorList>
    </citation>
    <scope>NUCLEOTIDE SEQUENCE</scope>
    <source>
        <strain evidence="2">27C</strain>
    </source>
</reference>
<proteinExistence type="predicted"/>
<name>A0A975CDF4_9BURK</name>
<evidence type="ECO:0008006" key="4">
    <source>
        <dbReference type="Google" id="ProtNLM"/>
    </source>
</evidence>
<accession>A0A975CDF4</accession>
<organism evidence="2 3">
    <name type="scientific">Ottowia testudinis</name>
    <dbReference type="NCBI Taxonomy" id="2816950"/>
    <lineage>
        <taxon>Bacteria</taxon>
        <taxon>Pseudomonadati</taxon>
        <taxon>Pseudomonadota</taxon>
        <taxon>Betaproteobacteria</taxon>
        <taxon>Burkholderiales</taxon>
        <taxon>Comamonadaceae</taxon>
        <taxon>Ottowia</taxon>
    </lineage>
</organism>
<evidence type="ECO:0000313" key="2">
    <source>
        <dbReference type="EMBL" id="QTD43827.1"/>
    </source>
</evidence>
<protein>
    <recommendedName>
        <fullName evidence="4">RHS repeat-associated protein</fullName>
    </recommendedName>
</protein>
<dbReference type="KEGG" id="otd:J1M35_11775"/>
<sequence length="431" mass="47774">MMLRSFKFHSCSRFPGKRKRLIWLRRAKDLTRSFTLQAGTNRIASVQDVREIGQSGTSTGSTGTDTQTHHFDWDASGKLIGYHGGSLVFERDAAGRISAIQAAGSGTTAYQSNALAQRVRKQNNLQTTATVYGDDEAWPGLSSYPLGSYRMATSNGQALQGTEYLYLPTASGPMPIAVQIGNELLAVHTDHLNTPRRLTNRQGQAAWQWPVSGFGEVEPSTPVTGWIRPRLGSAAEVQGSTTISFELRYPGQQHDAETGLYYNHHRYYDPYLTVGYTEADPIGLEGGWNRFAYVDGNPLLYIDPTGLVKHTSGQWIDCGKGCKIRIDFTFDEKTGIKRRHLHWECKGDEGECGENGEASHGGTWADAPERIKQCALKNGFNGAAPEPDPPIITNPFSRPPVYDPRYDRPMPQPPRPYIPIFPLPGRMPKIF</sequence>
<evidence type="ECO:0000256" key="1">
    <source>
        <dbReference type="SAM" id="MobiDB-lite"/>
    </source>
</evidence>
<evidence type="ECO:0000313" key="3">
    <source>
        <dbReference type="Proteomes" id="UP000663903"/>
    </source>
</evidence>
<dbReference type="InterPro" id="IPR022385">
    <property type="entry name" value="Rhs_assc_core"/>
</dbReference>
<dbReference type="PANTHER" id="PTHR32305:SF15">
    <property type="entry name" value="PROTEIN RHSA-RELATED"/>
    <property type="match status" value="1"/>
</dbReference>
<keyword evidence="3" id="KW-1185">Reference proteome</keyword>
<dbReference type="AlphaFoldDB" id="A0A975CDF4"/>
<dbReference type="RefSeq" id="WP_208007236.1">
    <property type="nucleotide sequence ID" value="NZ_CP071796.1"/>
</dbReference>
<dbReference type="NCBIfam" id="TIGR03696">
    <property type="entry name" value="Rhs_assc_core"/>
    <property type="match status" value="1"/>
</dbReference>
<dbReference type="InterPro" id="IPR050708">
    <property type="entry name" value="T6SS_VgrG/RHS"/>
</dbReference>
<dbReference type="Gene3D" id="2.180.10.10">
    <property type="entry name" value="RHS repeat-associated core"/>
    <property type="match status" value="1"/>
</dbReference>